<keyword evidence="3" id="KW-1185">Reference proteome</keyword>
<accession>A0A1V6QSB6</accession>
<dbReference type="Proteomes" id="UP000191612">
    <property type="component" value="Unassembled WGS sequence"/>
</dbReference>
<proteinExistence type="predicted"/>
<sequence>MDLLPETASPRHATDQTESLSPTVMQKRSFQESPDQQGVPDNGAPDSPRTISAYVRKR</sequence>
<feature type="compositionally biased region" description="Polar residues" evidence="1">
    <location>
        <begin position="16"/>
        <end position="36"/>
    </location>
</feature>
<feature type="region of interest" description="Disordered" evidence="1">
    <location>
        <begin position="1"/>
        <end position="58"/>
    </location>
</feature>
<name>A0A1V6QSB6_9EURO</name>
<dbReference type="AlphaFoldDB" id="A0A1V6QSB6"/>
<dbReference type="EMBL" id="MDYO01000045">
    <property type="protein sequence ID" value="OQD92071.1"/>
    <property type="molecule type" value="Genomic_DNA"/>
</dbReference>
<reference evidence="3" key="1">
    <citation type="journal article" date="2017" name="Nat. Microbiol.">
        <title>Global analysis of biosynthetic gene clusters reveals vast potential of secondary metabolite production in Penicillium species.</title>
        <authorList>
            <person name="Nielsen J.C."/>
            <person name="Grijseels S."/>
            <person name="Prigent S."/>
            <person name="Ji B."/>
            <person name="Dainat J."/>
            <person name="Nielsen K.F."/>
            <person name="Frisvad J.C."/>
            <person name="Workman M."/>
            <person name="Nielsen J."/>
        </authorList>
    </citation>
    <scope>NUCLEOTIDE SEQUENCE [LARGE SCALE GENOMIC DNA]</scope>
    <source>
        <strain evidence="3">IBT 29525</strain>
    </source>
</reference>
<gene>
    <name evidence="2" type="ORF">PENSOL_c045G07935</name>
</gene>
<protein>
    <submittedName>
        <fullName evidence="2">Uncharacterized protein</fullName>
    </submittedName>
</protein>
<evidence type="ECO:0000256" key="1">
    <source>
        <dbReference type="SAM" id="MobiDB-lite"/>
    </source>
</evidence>
<organism evidence="2 3">
    <name type="scientific">Penicillium solitum</name>
    <dbReference type="NCBI Taxonomy" id="60172"/>
    <lineage>
        <taxon>Eukaryota</taxon>
        <taxon>Fungi</taxon>
        <taxon>Dikarya</taxon>
        <taxon>Ascomycota</taxon>
        <taxon>Pezizomycotina</taxon>
        <taxon>Eurotiomycetes</taxon>
        <taxon>Eurotiomycetidae</taxon>
        <taxon>Eurotiales</taxon>
        <taxon>Aspergillaceae</taxon>
        <taxon>Penicillium</taxon>
    </lineage>
</organism>
<evidence type="ECO:0000313" key="2">
    <source>
        <dbReference type="EMBL" id="OQD92071.1"/>
    </source>
</evidence>
<evidence type="ECO:0000313" key="3">
    <source>
        <dbReference type="Proteomes" id="UP000191612"/>
    </source>
</evidence>
<comment type="caution">
    <text evidence="2">The sequence shown here is derived from an EMBL/GenBank/DDBJ whole genome shotgun (WGS) entry which is preliminary data.</text>
</comment>